<protein>
    <submittedName>
        <fullName evidence="1">Uncharacterized protein</fullName>
    </submittedName>
</protein>
<dbReference type="Proteomes" id="UP000257479">
    <property type="component" value="Unassembled WGS sequence"/>
</dbReference>
<dbReference type="AlphaFoldDB" id="A0A3C1KEN5"/>
<comment type="caution">
    <text evidence="1">The sequence shown here is derived from an EMBL/GenBank/DDBJ whole genome shotgun (WGS) entry which is preliminary data.</text>
</comment>
<organism evidence="1 2">
    <name type="scientific">Microbacterium ginsengisoli</name>
    <dbReference type="NCBI Taxonomy" id="400772"/>
    <lineage>
        <taxon>Bacteria</taxon>
        <taxon>Bacillati</taxon>
        <taxon>Actinomycetota</taxon>
        <taxon>Actinomycetes</taxon>
        <taxon>Micrococcales</taxon>
        <taxon>Microbacteriaceae</taxon>
        <taxon>Microbacterium</taxon>
    </lineage>
</organism>
<gene>
    <name evidence="1" type="ORF">DCP95_10260</name>
</gene>
<proteinExistence type="predicted"/>
<evidence type="ECO:0000313" key="1">
    <source>
        <dbReference type="EMBL" id="HAN24938.1"/>
    </source>
</evidence>
<sequence>MAAVSDGLALIDRANDLDAALLDAATLGLSPEETSRRLDGVITPARVITRTRALLAGDDWVSDIEQERLLIRILRERVIELQGAHDLDSIKAQGVIIARLLDQLNRRSAALDSVHVRITAQLGSTLARAVSTFGKLLRSELEATASVSASAQQWDDATLVALAAARDTFDIESPAAPA</sequence>
<name>A0A3C1KEN5_9MICO</name>
<reference evidence="1 2" key="1">
    <citation type="journal article" date="2018" name="Nat. Biotechnol.">
        <title>A standardized bacterial taxonomy based on genome phylogeny substantially revises the tree of life.</title>
        <authorList>
            <person name="Parks D.H."/>
            <person name="Chuvochina M."/>
            <person name="Waite D.W."/>
            <person name="Rinke C."/>
            <person name="Skarshewski A."/>
            <person name="Chaumeil P.A."/>
            <person name="Hugenholtz P."/>
        </authorList>
    </citation>
    <scope>NUCLEOTIDE SEQUENCE [LARGE SCALE GENOMIC DNA]</scope>
    <source>
        <strain evidence="1">UBA9152</strain>
    </source>
</reference>
<dbReference type="EMBL" id="DMNG01000173">
    <property type="protein sequence ID" value="HAN24938.1"/>
    <property type="molecule type" value="Genomic_DNA"/>
</dbReference>
<accession>A0A3C1KEN5</accession>
<evidence type="ECO:0000313" key="2">
    <source>
        <dbReference type="Proteomes" id="UP000257479"/>
    </source>
</evidence>